<protein>
    <submittedName>
        <fullName evidence="1">Putative ovule protein</fullName>
    </submittedName>
</protein>
<evidence type="ECO:0000313" key="1">
    <source>
        <dbReference type="EMBL" id="JAP15155.1"/>
    </source>
</evidence>
<accession>A0A0V0H4S5</accession>
<organism evidence="1">
    <name type="scientific">Solanum chacoense</name>
    <name type="common">Chaco potato</name>
    <dbReference type="NCBI Taxonomy" id="4108"/>
    <lineage>
        <taxon>Eukaryota</taxon>
        <taxon>Viridiplantae</taxon>
        <taxon>Streptophyta</taxon>
        <taxon>Embryophyta</taxon>
        <taxon>Tracheophyta</taxon>
        <taxon>Spermatophyta</taxon>
        <taxon>Magnoliopsida</taxon>
        <taxon>eudicotyledons</taxon>
        <taxon>Gunneridae</taxon>
        <taxon>Pentapetalae</taxon>
        <taxon>asterids</taxon>
        <taxon>lamiids</taxon>
        <taxon>Solanales</taxon>
        <taxon>Solanaceae</taxon>
        <taxon>Solanoideae</taxon>
        <taxon>Solaneae</taxon>
        <taxon>Solanum</taxon>
    </lineage>
</organism>
<sequence>MICIHIGHNNSLSNSHSVTVPTSSSLTLPPSSLSPILLITSPFTAGTTPPIELSTISLYTPNSKLGILQNQLPLNPKQLFSKLGIFQESITPQPQTSF</sequence>
<dbReference type="AlphaFoldDB" id="A0A0V0H4S5"/>
<proteinExistence type="predicted"/>
<name>A0A0V0H4S5_SOLCH</name>
<dbReference type="EMBL" id="GEDG01025571">
    <property type="protein sequence ID" value="JAP15155.1"/>
    <property type="molecule type" value="Transcribed_RNA"/>
</dbReference>
<reference evidence="1" key="1">
    <citation type="submission" date="2015-12" db="EMBL/GenBank/DDBJ databases">
        <title>Gene expression during late stages of embryo sac development: a critical building block for successful pollen-pistil interactions.</title>
        <authorList>
            <person name="Liu Y."/>
            <person name="Joly V."/>
            <person name="Sabar M."/>
            <person name="Matton D.P."/>
        </authorList>
    </citation>
    <scope>NUCLEOTIDE SEQUENCE</scope>
</reference>